<protein>
    <submittedName>
        <fullName evidence="2">Uncharacterized protein</fullName>
    </submittedName>
</protein>
<keyword evidence="1" id="KW-0472">Membrane</keyword>
<evidence type="ECO:0000256" key="1">
    <source>
        <dbReference type="SAM" id="Phobius"/>
    </source>
</evidence>
<reference evidence="2" key="1">
    <citation type="submission" date="2014-09" db="EMBL/GenBank/DDBJ databases">
        <authorList>
            <person name="Magalhaes I.L.F."/>
            <person name="Oliveira U."/>
            <person name="Santos F.R."/>
            <person name="Vidigal T.H.D.A."/>
            <person name="Brescovit A.D."/>
            <person name="Santos A.J."/>
        </authorList>
    </citation>
    <scope>NUCLEOTIDE SEQUENCE</scope>
    <source>
        <tissue evidence="2">Shoot tissue taken approximately 20 cm above the soil surface</tissue>
    </source>
</reference>
<accession>A0A0A8ZMY2</accession>
<dbReference type="EMBL" id="GBRH01257111">
    <property type="protein sequence ID" value="JAD40784.1"/>
    <property type="molecule type" value="Transcribed_RNA"/>
</dbReference>
<evidence type="ECO:0000313" key="2">
    <source>
        <dbReference type="EMBL" id="JAD40784.1"/>
    </source>
</evidence>
<name>A0A0A8ZMY2_ARUDO</name>
<keyword evidence="1" id="KW-0812">Transmembrane</keyword>
<feature type="transmembrane region" description="Helical" evidence="1">
    <location>
        <begin position="24"/>
        <end position="43"/>
    </location>
</feature>
<sequence>MVASMSLNCFAIVFTFLNVFTHRFNFICCSIYILLLSLAWFTFCKCRV</sequence>
<keyword evidence="1" id="KW-1133">Transmembrane helix</keyword>
<organism evidence="2">
    <name type="scientific">Arundo donax</name>
    <name type="common">Giant reed</name>
    <name type="synonym">Donax arundinaceus</name>
    <dbReference type="NCBI Taxonomy" id="35708"/>
    <lineage>
        <taxon>Eukaryota</taxon>
        <taxon>Viridiplantae</taxon>
        <taxon>Streptophyta</taxon>
        <taxon>Embryophyta</taxon>
        <taxon>Tracheophyta</taxon>
        <taxon>Spermatophyta</taxon>
        <taxon>Magnoliopsida</taxon>
        <taxon>Liliopsida</taxon>
        <taxon>Poales</taxon>
        <taxon>Poaceae</taxon>
        <taxon>PACMAD clade</taxon>
        <taxon>Arundinoideae</taxon>
        <taxon>Arundineae</taxon>
        <taxon>Arundo</taxon>
    </lineage>
</organism>
<reference evidence="2" key="2">
    <citation type="journal article" date="2015" name="Data Brief">
        <title>Shoot transcriptome of the giant reed, Arundo donax.</title>
        <authorList>
            <person name="Barrero R.A."/>
            <person name="Guerrero F.D."/>
            <person name="Moolhuijzen P."/>
            <person name="Goolsby J.A."/>
            <person name="Tidwell J."/>
            <person name="Bellgard S.E."/>
            <person name="Bellgard M.I."/>
        </authorList>
    </citation>
    <scope>NUCLEOTIDE SEQUENCE</scope>
    <source>
        <tissue evidence="2">Shoot tissue taken approximately 20 cm above the soil surface</tissue>
    </source>
</reference>
<proteinExistence type="predicted"/>
<dbReference type="AlphaFoldDB" id="A0A0A8ZMY2"/>